<evidence type="ECO:0000256" key="1">
    <source>
        <dbReference type="SAM" id="MobiDB-lite"/>
    </source>
</evidence>
<proteinExistence type="predicted"/>
<comment type="caution">
    <text evidence="2">The sequence shown here is derived from an EMBL/GenBank/DDBJ whole genome shotgun (WGS) entry which is preliminary data.</text>
</comment>
<protein>
    <submittedName>
        <fullName evidence="2">Uncharacterized protein</fullName>
    </submittedName>
</protein>
<feature type="region of interest" description="Disordered" evidence="1">
    <location>
        <begin position="182"/>
        <end position="207"/>
    </location>
</feature>
<sequence length="207" mass="22687">MGLTTGGPQNRTPQELITELRGLTHVHWETVWNGPPYPGKGLDMWCAQFGWTPTQFERVLNVRTDTGGELTLSSLGRWAPVRSLDHWVWGAAAETAADNPLVLAEAARAWPLYVTAASSVLGEPAWEGAWDSVNFPSVLPRNAVPREEDRVQEKDPYRIAYWEPASEGSHLVSLSVKPSLGTADGSDSGAANMALRVYPRPVESGRR</sequence>
<keyword evidence="3" id="KW-1185">Reference proteome</keyword>
<dbReference type="EMBL" id="JANUGQ010000003">
    <property type="protein sequence ID" value="MCS0635023.1"/>
    <property type="molecule type" value="Genomic_DNA"/>
</dbReference>
<organism evidence="2 3">
    <name type="scientific">Streptomyces pyxinae</name>
    <dbReference type="NCBI Taxonomy" id="2970734"/>
    <lineage>
        <taxon>Bacteria</taxon>
        <taxon>Bacillati</taxon>
        <taxon>Actinomycetota</taxon>
        <taxon>Actinomycetes</taxon>
        <taxon>Kitasatosporales</taxon>
        <taxon>Streptomycetaceae</taxon>
        <taxon>Streptomyces</taxon>
    </lineage>
</organism>
<accession>A0ABT2CC91</accession>
<dbReference type="RefSeq" id="WP_258785713.1">
    <property type="nucleotide sequence ID" value="NZ_JANUGQ010000003.1"/>
</dbReference>
<gene>
    <name evidence="2" type="ORF">NX801_04990</name>
</gene>
<reference evidence="2" key="1">
    <citation type="submission" date="2022-08" db="EMBL/GenBank/DDBJ databases">
        <authorList>
            <person name="Somphong A."/>
            <person name="Phongsopitanun W."/>
        </authorList>
    </citation>
    <scope>NUCLEOTIDE SEQUENCE</scope>
    <source>
        <strain evidence="2">LP05-1</strain>
    </source>
</reference>
<dbReference type="Proteomes" id="UP001431313">
    <property type="component" value="Unassembled WGS sequence"/>
</dbReference>
<evidence type="ECO:0000313" key="2">
    <source>
        <dbReference type="EMBL" id="MCS0635023.1"/>
    </source>
</evidence>
<name>A0ABT2CC91_9ACTN</name>
<evidence type="ECO:0000313" key="3">
    <source>
        <dbReference type="Proteomes" id="UP001431313"/>
    </source>
</evidence>